<proteinExistence type="predicted"/>
<feature type="compositionally biased region" description="Low complexity" evidence="1">
    <location>
        <begin position="438"/>
        <end position="448"/>
    </location>
</feature>
<dbReference type="GeneID" id="37025194"/>
<dbReference type="RefSeq" id="XP_025363384.1">
    <property type="nucleotide sequence ID" value="XM_025503371.1"/>
</dbReference>
<feature type="region of interest" description="Disordered" evidence="1">
    <location>
        <begin position="25"/>
        <end position="155"/>
    </location>
</feature>
<dbReference type="AlphaFoldDB" id="A0A316UU50"/>
<reference evidence="2 3" key="1">
    <citation type="journal article" date="2018" name="Mol. Biol. Evol.">
        <title>Broad Genomic Sampling Reveals a Smut Pathogenic Ancestry of the Fungal Clade Ustilaginomycotina.</title>
        <authorList>
            <person name="Kijpornyongpan T."/>
            <person name="Mondo S.J."/>
            <person name="Barry K."/>
            <person name="Sandor L."/>
            <person name="Lee J."/>
            <person name="Lipzen A."/>
            <person name="Pangilinan J."/>
            <person name="LaButti K."/>
            <person name="Hainaut M."/>
            <person name="Henrissat B."/>
            <person name="Grigoriev I.V."/>
            <person name="Spatafora J.W."/>
            <person name="Aime M.C."/>
        </authorList>
    </citation>
    <scope>NUCLEOTIDE SEQUENCE [LARGE SCALE GENOMIC DNA]</scope>
    <source>
        <strain evidence="2 3">MCA 5214</strain>
    </source>
</reference>
<feature type="region of interest" description="Disordered" evidence="1">
    <location>
        <begin position="589"/>
        <end position="642"/>
    </location>
</feature>
<dbReference type="Proteomes" id="UP000245884">
    <property type="component" value="Unassembled WGS sequence"/>
</dbReference>
<keyword evidence="3" id="KW-1185">Reference proteome</keyword>
<feature type="compositionally biased region" description="Basic residues" evidence="1">
    <location>
        <begin position="127"/>
        <end position="136"/>
    </location>
</feature>
<sequence length="674" mass="74661">MPSFASLLPSTPIFEDILLRRHANVQPGHQHQQSTSWPRSSSRRHRRARTFSSAAPLLSQHIEATSSPTKRMPWRIARKRRKTAKSRSSLRHRSSFSSPPRSPHGNHSTSPLPMSSHEVTKSPLAKLGKRVAKWRSRREALSLPSGQATNTPVHKRTVSLPMLDDFNGGGGDPMMPDSSLISRRAFELTETLSPFEDQQSANQSPQPERLVIPRVIARQAGPVHLPQQGFYRGAKDHRHGMALTPISSRLQHPPSLQNLLPRTRQDQYSAAEAQRQRLQVYRIPSTAIIAPRKVYEQRRHASETLSVGVDHSPSLYSEIAGFPSSLDDDDDRHAFGFPPRSRRCEATPPHTHSQAFSLGAASALEAFLASTASHASFDVGNGMTRTSSEAMPTAWQHFSADDDGEQEIRVAKEDHTKARETSGTRQPTTSASANSGVKITKTITTTSTRAPSLRKVPSTTPEQQHLRPEDPFSLDESTMTFWLESERSLASIEAPAPTLASADPFDTSFQSTQHSRRLRRRPLSPVHSQYSWVAVYTSGSDEGRASRSDLSASLSHLDGQEREREDEGEESRLARHILCHWSPTQDHSVSTFASNTGRSSVSANSPRIPDRRSSICTAPAPTPVGSFNDPRGSVSGEPDESFAAGDRRVSYWCPTQDVLEDYLNESQRAILIDR</sequence>
<feature type="compositionally biased region" description="Basic and acidic residues" evidence="1">
    <location>
        <begin position="558"/>
        <end position="571"/>
    </location>
</feature>
<evidence type="ECO:0000313" key="2">
    <source>
        <dbReference type="EMBL" id="PWN28772.1"/>
    </source>
</evidence>
<dbReference type="EMBL" id="KZ819664">
    <property type="protein sequence ID" value="PWN28772.1"/>
    <property type="molecule type" value="Genomic_DNA"/>
</dbReference>
<accession>A0A316UU50</accession>
<feature type="compositionally biased region" description="Basic residues" evidence="1">
    <location>
        <begin position="72"/>
        <end position="94"/>
    </location>
</feature>
<feature type="region of interest" description="Disordered" evidence="1">
    <location>
        <begin position="499"/>
        <end position="523"/>
    </location>
</feature>
<protein>
    <submittedName>
        <fullName evidence="2">Uncharacterized protein</fullName>
    </submittedName>
</protein>
<feature type="compositionally biased region" description="Polar residues" evidence="1">
    <location>
        <begin position="589"/>
        <end position="605"/>
    </location>
</feature>
<feature type="compositionally biased region" description="Low complexity" evidence="1">
    <location>
        <begin position="548"/>
        <end position="557"/>
    </location>
</feature>
<feature type="region of interest" description="Disordered" evidence="1">
    <location>
        <begin position="414"/>
        <end position="472"/>
    </location>
</feature>
<organism evidence="2 3">
    <name type="scientific">Jaminaea rosea</name>
    <dbReference type="NCBI Taxonomy" id="1569628"/>
    <lineage>
        <taxon>Eukaryota</taxon>
        <taxon>Fungi</taxon>
        <taxon>Dikarya</taxon>
        <taxon>Basidiomycota</taxon>
        <taxon>Ustilaginomycotina</taxon>
        <taxon>Exobasidiomycetes</taxon>
        <taxon>Microstromatales</taxon>
        <taxon>Microstromatales incertae sedis</taxon>
        <taxon>Jaminaea</taxon>
    </lineage>
</organism>
<name>A0A316UU50_9BASI</name>
<evidence type="ECO:0000313" key="3">
    <source>
        <dbReference type="Proteomes" id="UP000245884"/>
    </source>
</evidence>
<feature type="region of interest" description="Disordered" evidence="1">
    <location>
        <begin position="541"/>
        <end position="571"/>
    </location>
</feature>
<evidence type="ECO:0000256" key="1">
    <source>
        <dbReference type="SAM" id="MobiDB-lite"/>
    </source>
</evidence>
<feature type="compositionally biased region" description="Polar residues" evidence="1">
    <location>
        <begin position="423"/>
        <end position="437"/>
    </location>
</feature>
<gene>
    <name evidence="2" type="ORF">BDZ90DRAFT_130441</name>
</gene>